<dbReference type="EMBL" id="JBEPCU010000019">
    <property type="protein sequence ID" value="MER6976007.1"/>
    <property type="molecule type" value="Genomic_DNA"/>
</dbReference>
<organism evidence="3 4">
    <name type="scientific">Streptomyces carpinensis</name>
    <dbReference type="NCBI Taxonomy" id="66369"/>
    <lineage>
        <taxon>Bacteria</taxon>
        <taxon>Bacillati</taxon>
        <taxon>Actinomycetota</taxon>
        <taxon>Actinomycetes</taxon>
        <taxon>Kitasatosporales</taxon>
        <taxon>Streptomycetaceae</taxon>
        <taxon>Streptomyces</taxon>
    </lineage>
</organism>
<evidence type="ECO:0000256" key="1">
    <source>
        <dbReference type="SAM" id="Coils"/>
    </source>
</evidence>
<evidence type="ECO:0000313" key="3">
    <source>
        <dbReference type="EMBL" id="MER6976007.1"/>
    </source>
</evidence>
<proteinExistence type="predicted"/>
<evidence type="ECO:0000313" key="4">
    <source>
        <dbReference type="Proteomes" id="UP001458415"/>
    </source>
</evidence>
<sequence>MTTDTLVREDATEAEGLPDAPAARLILPSGSLDDPDYYQRWLATRREGIGGSDVAALFGLAGKYASPRRVYEEKHGRKVDEDNEYAEVGREIEGFIAHLFSKRSGTPIAIPPGTLQNIERPWMQVNVDRYALDPDTGAVVAPVECKNRSEYQIKDWDGDTPPDAPAIQCYWGMAVGGWDHGYVAGLVGGNKLRWFRLQRDEEIIGELVEHCEQWYQRHIVEGFPPPADGLEDTANLLARLWEVKPESIATVDPAKAQDILDRHALLEQKVKDAQDELRAVQNEMRLVAGANEIVKTSDGQVVWTNKQNGTLAPKRLEKERPDIAAKYRKTVSVLDVDALKTSPDKQVYTNFRARVLRVPSGG</sequence>
<feature type="domain" description="YqaJ viral recombinase" evidence="2">
    <location>
        <begin position="41"/>
        <end position="177"/>
    </location>
</feature>
<feature type="coiled-coil region" evidence="1">
    <location>
        <begin position="256"/>
        <end position="290"/>
    </location>
</feature>
<dbReference type="SUPFAM" id="SSF52980">
    <property type="entry name" value="Restriction endonuclease-like"/>
    <property type="match status" value="1"/>
</dbReference>
<dbReference type="Pfam" id="PF09588">
    <property type="entry name" value="YqaJ"/>
    <property type="match status" value="1"/>
</dbReference>
<comment type="caution">
    <text evidence="3">The sequence shown here is derived from an EMBL/GenBank/DDBJ whole genome shotgun (WGS) entry which is preliminary data.</text>
</comment>
<keyword evidence="1" id="KW-0175">Coiled coil</keyword>
<protein>
    <submittedName>
        <fullName evidence="3">YqaJ viral recombinase family protein</fullName>
    </submittedName>
</protein>
<accession>A0ABV1VVR5</accession>
<reference evidence="3 4" key="1">
    <citation type="submission" date="2024-06" db="EMBL/GenBank/DDBJ databases">
        <title>The Natural Products Discovery Center: Release of the First 8490 Sequenced Strains for Exploring Actinobacteria Biosynthetic Diversity.</title>
        <authorList>
            <person name="Kalkreuter E."/>
            <person name="Kautsar S.A."/>
            <person name="Yang D."/>
            <person name="Bader C.D."/>
            <person name="Teijaro C.N."/>
            <person name="Fluegel L."/>
            <person name="Davis C.M."/>
            <person name="Simpson J.R."/>
            <person name="Lauterbach L."/>
            <person name="Steele A.D."/>
            <person name="Gui C."/>
            <person name="Meng S."/>
            <person name="Li G."/>
            <person name="Viehrig K."/>
            <person name="Ye F."/>
            <person name="Su P."/>
            <person name="Kiefer A.F."/>
            <person name="Nichols A."/>
            <person name="Cepeda A.J."/>
            <person name="Yan W."/>
            <person name="Fan B."/>
            <person name="Jiang Y."/>
            <person name="Adhikari A."/>
            <person name="Zheng C.-J."/>
            <person name="Schuster L."/>
            <person name="Cowan T.M."/>
            <person name="Smanski M.J."/>
            <person name="Chevrette M.G."/>
            <person name="De Carvalho L.P.S."/>
            <person name="Shen B."/>
        </authorList>
    </citation>
    <scope>NUCLEOTIDE SEQUENCE [LARGE SCALE GENOMIC DNA]</scope>
    <source>
        <strain evidence="3 4">NPDC000634</strain>
    </source>
</reference>
<dbReference type="InterPro" id="IPR011604">
    <property type="entry name" value="PDDEXK-like_dom_sf"/>
</dbReference>
<dbReference type="InterPro" id="IPR019080">
    <property type="entry name" value="YqaJ_viral_recombinase"/>
</dbReference>
<dbReference type="Proteomes" id="UP001458415">
    <property type="component" value="Unassembled WGS sequence"/>
</dbReference>
<evidence type="ECO:0000259" key="2">
    <source>
        <dbReference type="Pfam" id="PF09588"/>
    </source>
</evidence>
<keyword evidence="4" id="KW-1185">Reference proteome</keyword>
<name>A0ABV1VVR5_9ACTN</name>
<gene>
    <name evidence="3" type="ORF">ABT317_02865</name>
</gene>
<dbReference type="InterPro" id="IPR011335">
    <property type="entry name" value="Restrct_endonuc-II-like"/>
</dbReference>
<dbReference type="RefSeq" id="WP_244217276.1">
    <property type="nucleotide sequence ID" value="NZ_MUBM01000165.1"/>
</dbReference>
<dbReference type="Gene3D" id="3.90.320.10">
    <property type="match status" value="1"/>
</dbReference>